<feature type="compositionally biased region" description="Pro residues" evidence="1">
    <location>
        <begin position="110"/>
        <end position="124"/>
    </location>
</feature>
<dbReference type="Proteomes" id="UP000076404">
    <property type="component" value="Chromosome"/>
</dbReference>
<evidence type="ECO:0000256" key="1">
    <source>
        <dbReference type="SAM" id="MobiDB-lite"/>
    </source>
</evidence>
<feature type="transmembrane region" description="Helical" evidence="2">
    <location>
        <begin position="52"/>
        <end position="69"/>
    </location>
</feature>
<keyword evidence="4" id="KW-1185">Reference proteome</keyword>
<evidence type="ECO:0000256" key="2">
    <source>
        <dbReference type="SAM" id="Phobius"/>
    </source>
</evidence>
<gene>
    <name evidence="3" type="ORF">GEMMAAP_07895</name>
</gene>
<accession>A0A143BJL3</accession>
<dbReference type="KEGG" id="gph:GEMMAAP_07895"/>
<dbReference type="EMBL" id="CP011454">
    <property type="protein sequence ID" value="AMW04775.1"/>
    <property type="molecule type" value="Genomic_DNA"/>
</dbReference>
<keyword evidence="2" id="KW-0812">Transmembrane</keyword>
<evidence type="ECO:0000313" key="3">
    <source>
        <dbReference type="EMBL" id="AMW04775.1"/>
    </source>
</evidence>
<reference evidence="3 4" key="2">
    <citation type="journal article" date="2016" name="Environ. Microbiol. Rep.">
        <title>Metagenomic evidence for the presence of phototrophic Gemmatimonadetes bacteria in diverse environments.</title>
        <authorList>
            <person name="Zeng Y."/>
            <person name="Baumbach J."/>
            <person name="Barbosa E.G."/>
            <person name="Azevedo V."/>
            <person name="Zhang C."/>
            <person name="Koblizek M."/>
        </authorList>
    </citation>
    <scope>NUCLEOTIDE SEQUENCE [LARGE SCALE GENOMIC DNA]</scope>
    <source>
        <strain evidence="3 4">AP64</strain>
    </source>
</reference>
<feature type="transmembrane region" description="Helical" evidence="2">
    <location>
        <begin position="75"/>
        <end position="96"/>
    </location>
</feature>
<dbReference type="STRING" id="1379270.GEMMAAP_07895"/>
<name>A0A143BJL3_9BACT</name>
<proteinExistence type="predicted"/>
<reference evidence="3 4" key="1">
    <citation type="journal article" date="2014" name="Proc. Natl. Acad. Sci. U.S.A.">
        <title>Functional type 2 photosynthetic reaction centers found in the rare bacterial phylum Gemmatimonadetes.</title>
        <authorList>
            <person name="Zeng Y."/>
            <person name="Feng F."/>
            <person name="Medova H."/>
            <person name="Dean J."/>
            <person name="Koblizek M."/>
        </authorList>
    </citation>
    <scope>NUCLEOTIDE SEQUENCE [LARGE SCALE GENOMIC DNA]</scope>
    <source>
        <strain evidence="3 4">AP64</strain>
    </source>
</reference>
<evidence type="ECO:0000313" key="4">
    <source>
        <dbReference type="Proteomes" id="UP000076404"/>
    </source>
</evidence>
<sequence length="132" mass="15498">MSRTQGRLSLNPLRWFRQIEDGLFRLAAEAEYRLRLVPRGTRIIPSDFDRRMIRMFLVVMPMLVGSLFIDDRQFRTRLLVLAFAVVLFTVVLIFVLDARSSNYTGRGRPLPTPKPRKPVPPPTQPHWTRRRP</sequence>
<keyword evidence="2" id="KW-0472">Membrane</keyword>
<dbReference type="AlphaFoldDB" id="A0A143BJL3"/>
<dbReference type="RefSeq" id="WP_026850541.1">
    <property type="nucleotide sequence ID" value="NZ_CP011454.1"/>
</dbReference>
<organism evidence="3 4">
    <name type="scientific">Gemmatimonas phototrophica</name>
    <dbReference type="NCBI Taxonomy" id="1379270"/>
    <lineage>
        <taxon>Bacteria</taxon>
        <taxon>Pseudomonadati</taxon>
        <taxon>Gemmatimonadota</taxon>
        <taxon>Gemmatimonadia</taxon>
        <taxon>Gemmatimonadales</taxon>
        <taxon>Gemmatimonadaceae</taxon>
        <taxon>Gemmatimonas</taxon>
    </lineage>
</organism>
<protein>
    <submittedName>
        <fullName evidence="3">Uncharacterized protein</fullName>
    </submittedName>
</protein>
<feature type="region of interest" description="Disordered" evidence="1">
    <location>
        <begin position="101"/>
        <end position="132"/>
    </location>
</feature>
<keyword evidence="2" id="KW-1133">Transmembrane helix</keyword>